<proteinExistence type="evidence at transcript level"/>
<dbReference type="Pfam" id="PF20960">
    <property type="entry name" value="Bag6_BAGS"/>
    <property type="match status" value="1"/>
</dbReference>
<evidence type="ECO:0000256" key="1">
    <source>
        <dbReference type="ARBA" id="ARBA00004123"/>
    </source>
</evidence>
<dbReference type="InterPro" id="IPR048926">
    <property type="entry name" value="Bag6_BAGS"/>
</dbReference>
<dbReference type="PANTHER" id="PTHR15204:SF0">
    <property type="entry name" value="LARGE PROLINE-RICH PROTEIN BAG6"/>
    <property type="match status" value="1"/>
</dbReference>
<evidence type="ECO:0000256" key="4">
    <source>
        <dbReference type="ARBA" id="ARBA00022490"/>
    </source>
</evidence>
<evidence type="ECO:0000313" key="9">
    <source>
        <dbReference type="EMBL" id="AEQ17497.1"/>
    </source>
</evidence>
<evidence type="ECO:0000259" key="7">
    <source>
        <dbReference type="Pfam" id="PF12057"/>
    </source>
</evidence>
<evidence type="ECO:0000256" key="3">
    <source>
        <dbReference type="ARBA" id="ARBA00022448"/>
    </source>
</evidence>
<accession>G5DYF1</accession>
<dbReference type="GO" id="GO:0071818">
    <property type="term" value="C:BAT3 complex"/>
    <property type="evidence" value="ECO:0007669"/>
    <property type="project" value="TreeGrafter"/>
</dbReference>
<feature type="domain" description="Large proline-rich protein BAG6" evidence="7">
    <location>
        <begin position="25"/>
        <end position="86"/>
    </location>
</feature>
<dbReference type="GO" id="GO:0031593">
    <property type="term" value="F:polyubiquitin modification-dependent protein binding"/>
    <property type="evidence" value="ECO:0007669"/>
    <property type="project" value="TreeGrafter"/>
</dbReference>
<keyword evidence="3" id="KW-0813">Transport</keyword>
<evidence type="ECO:0000256" key="2">
    <source>
        <dbReference type="ARBA" id="ARBA00004514"/>
    </source>
</evidence>
<feature type="non-terminal residue" evidence="9">
    <location>
        <position position="220"/>
    </location>
</feature>
<reference evidence="9" key="1">
    <citation type="submission" date="2011-09" db="EMBL/GenBank/DDBJ databases">
        <title>The odds of duplicate gene persistence after polyploidization.</title>
        <authorList>
            <person name="Chain F.J.J."/>
            <person name="Evans B.J."/>
            <person name="Dushoff J."/>
        </authorList>
    </citation>
    <scope>NUCLEOTIDE SEQUENCE</scope>
    <source>
        <tissue evidence="9">Liver</tissue>
    </source>
</reference>
<keyword evidence="5" id="KW-0539">Nucleus</keyword>
<dbReference type="GO" id="GO:0036503">
    <property type="term" value="P:ERAD pathway"/>
    <property type="evidence" value="ECO:0007669"/>
    <property type="project" value="TreeGrafter"/>
</dbReference>
<dbReference type="AlphaFoldDB" id="G5DYF1"/>
<dbReference type="GO" id="GO:0005634">
    <property type="term" value="C:nucleus"/>
    <property type="evidence" value="ECO:0007669"/>
    <property type="project" value="UniProtKB-SubCell"/>
</dbReference>
<feature type="compositionally biased region" description="Polar residues" evidence="6">
    <location>
        <begin position="1"/>
        <end position="20"/>
    </location>
</feature>
<sequence>PQTTQSTDGQSNTAPTSHPSPSEYVEVLQTVSRVEEHLPFMQRYREILSNATSATYENQEREQAQRIINLVGEALRLLSSMLGSLSAADQSGTESIAAFIQRLSGTHNIFQPDAEGPGGFFGKMKQQPALSDAYLSGMPAKRRKTMQGEGPHLSLSEAVTRAIRTTGVKPESSAESLRRELDNSEVQGRYRELLCQDIQKVLQDNESYIAQRFPNTQRAF</sequence>
<comment type="subcellular location">
    <subcellularLocation>
        <location evidence="2">Cytoplasm</location>
        <location evidence="2">Cytosol</location>
    </subcellularLocation>
    <subcellularLocation>
        <location evidence="1">Nucleus</location>
    </subcellularLocation>
</comment>
<protein>
    <submittedName>
        <fullName evidence="9">Putative large proline-rich protein bag6-a</fullName>
    </submittedName>
</protein>
<feature type="region of interest" description="Disordered" evidence="6">
    <location>
        <begin position="1"/>
        <end position="22"/>
    </location>
</feature>
<dbReference type="GO" id="GO:0051787">
    <property type="term" value="F:misfolded protein binding"/>
    <property type="evidence" value="ECO:0007669"/>
    <property type="project" value="TreeGrafter"/>
</dbReference>
<dbReference type="Pfam" id="PF12057">
    <property type="entry name" value="BAG6"/>
    <property type="match status" value="1"/>
</dbReference>
<dbReference type="EMBL" id="JP286165">
    <property type="protein sequence ID" value="AEQ17497.1"/>
    <property type="molecule type" value="mRNA"/>
</dbReference>
<name>G5DYF1_9PIPI</name>
<evidence type="ECO:0000256" key="6">
    <source>
        <dbReference type="SAM" id="MobiDB-lite"/>
    </source>
</evidence>
<dbReference type="InterPro" id="IPR021925">
    <property type="entry name" value="BAG6"/>
</dbReference>
<feature type="domain" description="Bag6 BAG-similar" evidence="8">
    <location>
        <begin position="151"/>
        <end position="203"/>
    </location>
</feature>
<keyword evidence="4" id="KW-0963">Cytoplasm</keyword>
<feature type="non-terminal residue" evidence="9">
    <location>
        <position position="1"/>
    </location>
</feature>
<evidence type="ECO:0000259" key="8">
    <source>
        <dbReference type="Pfam" id="PF20960"/>
    </source>
</evidence>
<organism evidence="9">
    <name type="scientific">Hymenochirus curtipes</name>
    <name type="common">western dwarf clawed frog</name>
    <dbReference type="NCBI Taxonomy" id="8362"/>
    <lineage>
        <taxon>Eukaryota</taxon>
        <taxon>Metazoa</taxon>
        <taxon>Chordata</taxon>
        <taxon>Craniata</taxon>
        <taxon>Vertebrata</taxon>
        <taxon>Euteleostomi</taxon>
        <taxon>Amphibia</taxon>
        <taxon>Batrachia</taxon>
        <taxon>Anura</taxon>
        <taxon>Pipoidea</taxon>
        <taxon>Pipidae</taxon>
        <taxon>Pipinae</taxon>
        <taxon>Hymenochirus</taxon>
    </lineage>
</organism>
<evidence type="ECO:0000256" key="5">
    <source>
        <dbReference type="ARBA" id="ARBA00023242"/>
    </source>
</evidence>
<dbReference type="PANTHER" id="PTHR15204">
    <property type="entry name" value="LARGE PROLINE-RICH PROTEIN BAG6"/>
    <property type="match status" value="1"/>
</dbReference>